<comment type="caution">
    <text evidence="1">The sequence shown here is derived from an EMBL/GenBank/DDBJ whole genome shotgun (WGS) entry which is preliminary data.</text>
</comment>
<dbReference type="AlphaFoldDB" id="A0A9D4KHM2"/>
<reference evidence="1" key="1">
    <citation type="journal article" date="2019" name="bioRxiv">
        <title>The Genome of the Zebra Mussel, Dreissena polymorpha: A Resource for Invasive Species Research.</title>
        <authorList>
            <person name="McCartney M.A."/>
            <person name="Auch B."/>
            <person name="Kono T."/>
            <person name="Mallez S."/>
            <person name="Zhang Y."/>
            <person name="Obille A."/>
            <person name="Becker A."/>
            <person name="Abrahante J.E."/>
            <person name="Garbe J."/>
            <person name="Badalamenti J.P."/>
            <person name="Herman A."/>
            <person name="Mangelson H."/>
            <person name="Liachko I."/>
            <person name="Sullivan S."/>
            <person name="Sone E.D."/>
            <person name="Koren S."/>
            <person name="Silverstein K.A.T."/>
            <person name="Beckman K.B."/>
            <person name="Gohl D.M."/>
        </authorList>
    </citation>
    <scope>NUCLEOTIDE SEQUENCE</scope>
    <source>
        <strain evidence="1">Duluth1</strain>
        <tissue evidence="1">Whole animal</tissue>
    </source>
</reference>
<dbReference type="Proteomes" id="UP000828390">
    <property type="component" value="Unassembled WGS sequence"/>
</dbReference>
<dbReference type="EMBL" id="JAIWYP010000004">
    <property type="protein sequence ID" value="KAH3839658.1"/>
    <property type="molecule type" value="Genomic_DNA"/>
</dbReference>
<evidence type="ECO:0000313" key="2">
    <source>
        <dbReference type="Proteomes" id="UP000828390"/>
    </source>
</evidence>
<gene>
    <name evidence="1" type="ORF">DPMN_113090</name>
</gene>
<accession>A0A9D4KHM2</accession>
<protein>
    <submittedName>
        <fullName evidence="1">Uncharacterized protein</fullName>
    </submittedName>
</protein>
<proteinExistence type="predicted"/>
<keyword evidence="2" id="KW-1185">Reference proteome</keyword>
<organism evidence="1 2">
    <name type="scientific">Dreissena polymorpha</name>
    <name type="common">Zebra mussel</name>
    <name type="synonym">Mytilus polymorpha</name>
    <dbReference type="NCBI Taxonomy" id="45954"/>
    <lineage>
        <taxon>Eukaryota</taxon>
        <taxon>Metazoa</taxon>
        <taxon>Spiralia</taxon>
        <taxon>Lophotrochozoa</taxon>
        <taxon>Mollusca</taxon>
        <taxon>Bivalvia</taxon>
        <taxon>Autobranchia</taxon>
        <taxon>Heteroconchia</taxon>
        <taxon>Euheterodonta</taxon>
        <taxon>Imparidentia</taxon>
        <taxon>Neoheterodontei</taxon>
        <taxon>Myida</taxon>
        <taxon>Dreissenoidea</taxon>
        <taxon>Dreissenidae</taxon>
        <taxon>Dreissena</taxon>
    </lineage>
</organism>
<sequence>MPVKTDKAKLLHYMETDIEPTPFSPNNDAVSIIDGNAVLVSVPDTFEEVAKMVLVTFQSVVVLILSRKHTTKLLSNHLKENVEVHHQNFYCQTQKPKRQGTGKVFFQTIITKHSFKNYYWNNGSLTNMQGNLRIVKFILFLVNDAVCLQAITD</sequence>
<name>A0A9D4KHM2_DREPO</name>
<reference evidence="1" key="2">
    <citation type="submission" date="2020-11" db="EMBL/GenBank/DDBJ databases">
        <authorList>
            <person name="McCartney M.A."/>
            <person name="Auch B."/>
            <person name="Kono T."/>
            <person name="Mallez S."/>
            <person name="Becker A."/>
            <person name="Gohl D.M."/>
            <person name="Silverstein K.A.T."/>
            <person name="Koren S."/>
            <person name="Bechman K.B."/>
            <person name="Herman A."/>
            <person name="Abrahante J.E."/>
            <person name="Garbe J."/>
        </authorList>
    </citation>
    <scope>NUCLEOTIDE SEQUENCE</scope>
    <source>
        <strain evidence="1">Duluth1</strain>
        <tissue evidence="1">Whole animal</tissue>
    </source>
</reference>
<evidence type="ECO:0000313" key="1">
    <source>
        <dbReference type="EMBL" id="KAH3839658.1"/>
    </source>
</evidence>